<organism evidence="3 4">
    <name type="scientific">Fusarium equiseti</name>
    <name type="common">Fusarium scirpi</name>
    <dbReference type="NCBI Taxonomy" id="61235"/>
    <lineage>
        <taxon>Eukaryota</taxon>
        <taxon>Fungi</taxon>
        <taxon>Dikarya</taxon>
        <taxon>Ascomycota</taxon>
        <taxon>Pezizomycotina</taxon>
        <taxon>Sordariomycetes</taxon>
        <taxon>Hypocreomycetidae</taxon>
        <taxon>Hypocreales</taxon>
        <taxon>Nectriaceae</taxon>
        <taxon>Fusarium</taxon>
        <taxon>Fusarium incarnatum-equiseti species complex</taxon>
    </lineage>
</organism>
<evidence type="ECO:0000256" key="2">
    <source>
        <dbReference type="SAM" id="SignalP"/>
    </source>
</evidence>
<evidence type="ECO:0000313" key="3">
    <source>
        <dbReference type="EMBL" id="CAG7555141.1"/>
    </source>
</evidence>
<evidence type="ECO:0000256" key="1">
    <source>
        <dbReference type="SAM" id="MobiDB-lite"/>
    </source>
</evidence>
<evidence type="ECO:0000313" key="4">
    <source>
        <dbReference type="Proteomes" id="UP000693738"/>
    </source>
</evidence>
<dbReference type="AlphaFoldDB" id="A0A8J2N6I5"/>
<reference evidence="3" key="1">
    <citation type="submission" date="2021-05" db="EMBL/GenBank/DDBJ databases">
        <authorList>
            <person name="Khan N."/>
        </authorList>
    </citation>
    <scope>NUCLEOTIDE SEQUENCE</scope>
</reference>
<feature type="compositionally biased region" description="Low complexity" evidence="1">
    <location>
        <begin position="65"/>
        <end position="95"/>
    </location>
</feature>
<feature type="compositionally biased region" description="Polar residues" evidence="1">
    <location>
        <begin position="51"/>
        <end position="61"/>
    </location>
</feature>
<proteinExistence type="predicted"/>
<comment type="caution">
    <text evidence="3">The sequence shown here is derived from an EMBL/GenBank/DDBJ whole genome shotgun (WGS) entry which is preliminary data.</text>
</comment>
<sequence>MISTKSLAAGLVALFFYRTISSSFAVDLTTTTTETIFPTLFTETTSTAIESSDVSSTTKSAESIEATTSADATGADATTTTEAISTSTEIASTTEQLPPMGTSQVGFGAVYWKRSAPNVMVIRPGRYIAQEMTGLHTELTYRIRFYWVKFDPPSATAGCKVMASFGGSSLGEVVLLPPKTPHGVFEEFYSTPFQPSTTSAELRIEVTCISAGQINRFYVDDVSIEFA</sequence>
<accession>A0A8J2N6I5</accession>
<evidence type="ECO:0008006" key="5">
    <source>
        <dbReference type="Google" id="ProtNLM"/>
    </source>
</evidence>
<feature type="region of interest" description="Disordered" evidence="1">
    <location>
        <begin position="51"/>
        <end position="98"/>
    </location>
</feature>
<dbReference type="EMBL" id="CAJSTJ010000044">
    <property type="protein sequence ID" value="CAG7555141.1"/>
    <property type="molecule type" value="Genomic_DNA"/>
</dbReference>
<feature type="chain" id="PRO_5035251818" description="CBM-cenC domain-containing protein" evidence="2">
    <location>
        <begin position="26"/>
        <end position="227"/>
    </location>
</feature>
<dbReference type="Proteomes" id="UP000693738">
    <property type="component" value="Unassembled WGS sequence"/>
</dbReference>
<protein>
    <recommendedName>
        <fullName evidence="5">CBM-cenC domain-containing protein</fullName>
    </recommendedName>
</protein>
<feature type="signal peptide" evidence="2">
    <location>
        <begin position="1"/>
        <end position="25"/>
    </location>
</feature>
<keyword evidence="2" id="KW-0732">Signal</keyword>
<gene>
    <name evidence="3" type="ORF">FEQUK3_LOCUS863</name>
</gene>
<name>A0A8J2N6I5_FUSEQ</name>